<keyword evidence="1" id="KW-0812">Transmembrane</keyword>
<dbReference type="Proteomes" id="UP000555728">
    <property type="component" value="Unassembled WGS sequence"/>
</dbReference>
<organism evidence="2 3">
    <name type="scientific">Roseospira goensis</name>
    <dbReference type="NCBI Taxonomy" id="391922"/>
    <lineage>
        <taxon>Bacteria</taxon>
        <taxon>Pseudomonadati</taxon>
        <taxon>Pseudomonadota</taxon>
        <taxon>Alphaproteobacteria</taxon>
        <taxon>Rhodospirillales</taxon>
        <taxon>Rhodospirillaceae</taxon>
        <taxon>Roseospira</taxon>
    </lineage>
</organism>
<dbReference type="EMBL" id="JACIGI010000042">
    <property type="protein sequence ID" value="MBB4287590.1"/>
    <property type="molecule type" value="Genomic_DNA"/>
</dbReference>
<sequence>MDAVLSYNLTDLVPFGPETYHRLFARLNAALWPGPLLLPLVGAGLVVLAWRAPRGAGRVTAGALGLAWLWVGWDVLLGRFGPLLWAAPYAAALVWIQGAAMLLAGALAGATPARRGPSVGHGLGLLLALAGVVAWPLSAPLSGRPWIQAEVVGLAPDPTALLTLGLLLMAGGRVRWGLMVIPVVWLALSTAVHVAMAQV</sequence>
<evidence type="ECO:0000313" key="3">
    <source>
        <dbReference type="Proteomes" id="UP000555728"/>
    </source>
</evidence>
<evidence type="ECO:0000256" key="1">
    <source>
        <dbReference type="SAM" id="Phobius"/>
    </source>
</evidence>
<accession>A0A7W6S3A2</accession>
<feature type="transmembrane region" description="Helical" evidence="1">
    <location>
        <begin position="62"/>
        <end position="80"/>
    </location>
</feature>
<proteinExistence type="predicted"/>
<gene>
    <name evidence="2" type="ORF">GGD88_003341</name>
</gene>
<feature type="transmembrane region" description="Helical" evidence="1">
    <location>
        <begin position="86"/>
        <end position="107"/>
    </location>
</feature>
<feature type="transmembrane region" description="Helical" evidence="1">
    <location>
        <begin position="30"/>
        <end position="50"/>
    </location>
</feature>
<keyword evidence="1" id="KW-1133">Transmembrane helix</keyword>
<dbReference type="AlphaFoldDB" id="A0A7W6S3A2"/>
<dbReference type="Pfam" id="PF19540">
    <property type="entry name" value="DUF6064"/>
    <property type="match status" value="1"/>
</dbReference>
<comment type="caution">
    <text evidence="2">The sequence shown here is derived from an EMBL/GenBank/DDBJ whole genome shotgun (WGS) entry which is preliminary data.</text>
</comment>
<evidence type="ECO:0000313" key="2">
    <source>
        <dbReference type="EMBL" id="MBB4287590.1"/>
    </source>
</evidence>
<evidence type="ECO:0008006" key="4">
    <source>
        <dbReference type="Google" id="ProtNLM"/>
    </source>
</evidence>
<feature type="transmembrane region" description="Helical" evidence="1">
    <location>
        <begin position="119"/>
        <end position="139"/>
    </location>
</feature>
<dbReference type="RefSeq" id="WP_184437499.1">
    <property type="nucleotide sequence ID" value="NZ_JACIGI010000042.1"/>
</dbReference>
<reference evidence="2 3" key="1">
    <citation type="submission" date="2020-08" db="EMBL/GenBank/DDBJ databases">
        <title>Genome sequencing of Purple Non-Sulfur Bacteria from various extreme environments.</title>
        <authorList>
            <person name="Mayer M."/>
        </authorList>
    </citation>
    <scope>NUCLEOTIDE SEQUENCE [LARGE SCALE GENOMIC DNA]</scope>
    <source>
        <strain evidence="2 3">JA135</strain>
    </source>
</reference>
<dbReference type="InterPro" id="IPR045708">
    <property type="entry name" value="DUF6064"/>
</dbReference>
<name>A0A7W6S3A2_9PROT</name>
<keyword evidence="3" id="KW-1185">Reference proteome</keyword>
<keyword evidence="1" id="KW-0472">Membrane</keyword>
<protein>
    <recommendedName>
        <fullName evidence="4">MFS transporter permease</fullName>
    </recommendedName>
</protein>
<feature type="transmembrane region" description="Helical" evidence="1">
    <location>
        <begin position="151"/>
        <end position="169"/>
    </location>
</feature>
<feature type="transmembrane region" description="Helical" evidence="1">
    <location>
        <begin position="176"/>
        <end position="196"/>
    </location>
</feature>